<dbReference type="InterPro" id="IPR035892">
    <property type="entry name" value="C2_domain_sf"/>
</dbReference>
<feature type="compositionally biased region" description="Basic and acidic residues" evidence="12">
    <location>
        <begin position="312"/>
        <end position="323"/>
    </location>
</feature>
<comment type="catalytic activity">
    <reaction evidence="1 11">
        <text>a 1,2-diacyl-sn-glycero-3-phospho-(1D-myo-inositol-4,5-bisphosphate) + H2O = 1D-myo-inositol 1,4,5-trisphosphate + a 1,2-diacyl-sn-glycerol + H(+)</text>
        <dbReference type="Rhea" id="RHEA:33179"/>
        <dbReference type="ChEBI" id="CHEBI:15377"/>
        <dbReference type="ChEBI" id="CHEBI:15378"/>
        <dbReference type="ChEBI" id="CHEBI:17815"/>
        <dbReference type="ChEBI" id="CHEBI:58456"/>
        <dbReference type="ChEBI" id="CHEBI:203600"/>
        <dbReference type="EC" id="3.1.4.11"/>
    </reaction>
</comment>
<dbReference type="PROSITE" id="PS50008">
    <property type="entry name" value="PIPLC_Y_DOMAIN"/>
    <property type="match status" value="1"/>
</dbReference>
<evidence type="ECO:0000259" key="14">
    <source>
        <dbReference type="PROSITE" id="PS50008"/>
    </source>
</evidence>
<dbReference type="GO" id="GO:0048015">
    <property type="term" value="P:phosphatidylinositol-mediated signaling"/>
    <property type="evidence" value="ECO:0007669"/>
    <property type="project" value="TreeGrafter"/>
</dbReference>
<keyword evidence="5" id="KW-1003">Cell membrane</keyword>
<dbReference type="EMBL" id="CP144695">
    <property type="protein sequence ID" value="WVZ06501.1"/>
    <property type="molecule type" value="Genomic_DNA"/>
</dbReference>
<evidence type="ECO:0000259" key="13">
    <source>
        <dbReference type="PROSITE" id="PS50004"/>
    </source>
</evidence>
<dbReference type="GO" id="GO:0005886">
    <property type="term" value="C:plasma membrane"/>
    <property type="evidence" value="ECO:0007669"/>
    <property type="project" value="UniProtKB-SubCell"/>
</dbReference>
<comment type="subcellular location">
    <subcellularLocation>
        <location evidence="3">Cell membrane</location>
        <topology evidence="3">Peripheral membrane protein</topology>
    </subcellularLocation>
</comment>
<sequence length="645" mass="73680">MKIEAFKIKMLNFLTKREKACKAEHPSDLKEAFSKFARGGSQMNKDQLLRFIVEHQGDNIGGEEDLDKIVESFLVARSCSSSSRTRSARFPDVYNKQGLTLNDFVDFLLLHDFNAALNDKVHHDMNAPMSHYFMYTGHNSYLTGNQFTSESSDEPIIEALKQGVRVIELDLWPSKSSTKDGIKVVHGRTFTTPVALRTCLKSIKKYAFYKSDYPVILTLEDHLKPKHQDKFAEMAFEIFGEMLYCPKTESLTEFPSPESLKKRIIISTKPPKEFQQSDSISKSKAGPNQCETPDEEFWGLELSDSVSKLTEDKGNARDADRENINTSNNIPNKQGVLPYKHLITIHGGKTKGSIKDQLKDDTKVKRLSLSEKKLKSASESHGADLIRYLSNLFERYHISILDNTHCTLTQGLIEIVILSRFTQKNILRVYPKGERVKSSNFRPHLGWMYGAQMVAFNMQGHGKSLRLMQGMFRANGGCGYVKKPEFIIRTLPHDEVFDPKKQLPVKEILRVKVYKGDGWNLDFSPTHFDRFSPPDFYTKVCIVGVPSDCVKKKTSVNTDTWYPVWDEEFKFELRVPELALLWIEVKDRDKGKDDFAGQTCLPVSELRQGFRSVPLFDPKGKKLNSVKLLMRFKIETLNNLSISLI</sequence>
<dbReference type="InterPro" id="IPR001192">
    <property type="entry name" value="PI-PLC_fam"/>
</dbReference>
<feature type="domain" description="PI-PLC Y-box" evidence="14">
    <location>
        <begin position="363"/>
        <end position="487"/>
    </location>
</feature>
<dbReference type="CDD" id="cd00275">
    <property type="entry name" value="C2_PLC_like"/>
    <property type="match status" value="1"/>
</dbReference>
<protein>
    <recommendedName>
        <fullName evidence="4 11">Phosphoinositide phospholipase C</fullName>
        <ecNumber evidence="4 11">3.1.4.11</ecNumber>
    </recommendedName>
</protein>
<dbReference type="InterPro" id="IPR000909">
    <property type="entry name" value="PLipase_C_PInositol-sp_X_dom"/>
</dbReference>
<evidence type="ECO:0000256" key="4">
    <source>
        <dbReference type="ARBA" id="ARBA00012368"/>
    </source>
</evidence>
<dbReference type="Pfam" id="PF00388">
    <property type="entry name" value="PI-PLC-X"/>
    <property type="match status" value="1"/>
</dbReference>
<reference evidence="15 16" key="1">
    <citation type="journal article" date="2023" name="Life. Sci Alliance">
        <title>Evolutionary insights into 3D genome organization and epigenetic landscape of Vigna mungo.</title>
        <authorList>
            <person name="Junaid A."/>
            <person name="Singh B."/>
            <person name="Bhatia S."/>
        </authorList>
    </citation>
    <scope>NUCLEOTIDE SEQUENCE [LARGE SCALE GENOMIC DNA]</scope>
    <source>
        <strain evidence="15">Urdbean</strain>
    </source>
</reference>
<comment type="cofactor">
    <cofactor evidence="2">
        <name>Ca(2+)</name>
        <dbReference type="ChEBI" id="CHEBI:29108"/>
    </cofactor>
</comment>
<evidence type="ECO:0000313" key="15">
    <source>
        <dbReference type="EMBL" id="WVZ06501.1"/>
    </source>
</evidence>
<dbReference type="GO" id="GO:0016042">
    <property type="term" value="P:lipid catabolic process"/>
    <property type="evidence" value="ECO:0007669"/>
    <property type="project" value="UniProtKB-KW"/>
</dbReference>
<dbReference type="InterPro" id="IPR001711">
    <property type="entry name" value="PLipase_C_Pinositol-sp_Y"/>
</dbReference>
<dbReference type="EC" id="3.1.4.11" evidence="4 11"/>
<keyword evidence="16" id="KW-1185">Reference proteome</keyword>
<evidence type="ECO:0000256" key="11">
    <source>
        <dbReference type="RuleBase" id="RU361133"/>
    </source>
</evidence>
<dbReference type="Gene3D" id="3.20.20.190">
    <property type="entry name" value="Phosphatidylinositol (PI) phosphodiesterase"/>
    <property type="match status" value="1"/>
</dbReference>
<dbReference type="PRINTS" id="PR00390">
    <property type="entry name" value="PHPHLIPASEC"/>
</dbReference>
<evidence type="ECO:0000256" key="7">
    <source>
        <dbReference type="ARBA" id="ARBA00022963"/>
    </source>
</evidence>
<dbReference type="GO" id="GO:0006950">
    <property type="term" value="P:response to stress"/>
    <property type="evidence" value="ECO:0007669"/>
    <property type="project" value="UniProtKB-ARBA"/>
</dbReference>
<dbReference type="FunFam" id="2.60.40.150:FF:000060">
    <property type="entry name" value="Phosphoinositide phospholipase C"/>
    <property type="match status" value="1"/>
</dbReference>
<accession>A0AAQ3NCL2</accession>
<keyword evidence="7 11" id="KW-0442">Lipid degradation</keyword>
<dbReference type="PROSITE" id="PS50004">
    <property type="entry name" value="C2"/>
    <property type="match status" value="1"/>
</dbReference>
<evidence type="ECO:0000256" key="3">
    <source>
        <dbReference type="ARBA" id="ARBA00004202"/>
    </source>
</evidence>
<evidence type="ECO:0000256" key="1">
    <source>
        <dbReference type="ARBA" id="ARBA00001195"/>
    </source>
</evidence>
<evidence type="ECO:0000256" key="5">
    <source>
        <dbReference type="ARBA" id="ARBA00022475"/>
    </source>
</evidence>
<dbReference type="Pfam" id="PF00168">
    <property type="entry name" value="C2"/>
    <property type="match status" value="1"/>
</dbReference>
<dbReference type="SMART" id="SM00148">
    <property type="entry name" value="PLCXc"/>
    <property type="match status" value="1"/>
</dbReference>
<name>A0AAQ3NCL2_VIGMU</name>
<dbReference type="SUPFAM" id="SSF49562">
    <property type="entry name" value="C2 domain (Calcium/lipid-binding domain, CaLB)"/>
    <property type="match status" value="1"/>
</dbReference>
<dbReference type="GO" id="GO:0051209">
    <property type="term" value="P:release of sequestered calcium ion into cytosol"/>
    <property type="evidence" value="ECO:0007669"/>
    <property type="project" value="TreeGrafter"/>
</dbReference>
<dbReference type="PANTHER" id="PTHR10336">
    <property type="entry name" value="PHOSPHOINOSITIDE-SPECIFIC PHOSPHOLIPASE C FAMILY PROTEIN"/>
    <property type="match status" value="1"/>
</dbReference>
<dbReference type="PANTHER" id="PTHR10336:SF172">
    <property type="entry name" value="PHOSPHOINOSITIDE PHOSPHOLIPASE C"/>
    <property type="match status" value="1"/>
</dbReference>
<evidence type="ECO:0000256" key="10">
    <source>
        <dbReference type="ARBA" id="ARBA00023224"/>
    </source>
</evidence>
<dbReference type="Gene3D" id="2.60.40.150">
    <property type="entry name" value="C2 domain"/>
    <property type="match status" value="1"/>
</dbReference>
<keyword evidence="6 11" id="KW-0378">Hydrolase</keyword>
<gene>
    <name evidence="15" type="ORF">V8G54_019847</name>
</gene>
<dbReference type="InterPro" id="IPR017946">
    <property type="entry name" value="PLC-like_Pdiesterase_TIM-brl"/>
</dbReference>
<dbReference type="Proteomes" id="UP001374535">
    <property type="component" value="Chromosome 6"/>
</dbReference>
<dbReference type="GO" id="GO:0004435">
    <property type="term" value="F:phosphatidylinositol-4,5-bisphosphate phospholipase C activity"/>
    <property type="evidence" value="ECO:0007669"/>
    <property type="project" value="UniProtKB-EC"/>
</dbReference>
<feature type="domain" description="C2" evidence="13">
    <location>
        <begin position="488"/>
        <end position="617"/>
    </location>
</feature>
<dbReference type="SUPFAM" id="SSF51695">
    <property type="entry name" value="PLC-like phosphodiesterases"/>
    <property type="match status" value="2"/>
</dbReference>
<dbReference type="Pfam" id="PF00387">
    <property type="entry name" value="PI-PLC-Y"/>
    <property type="match status" value="1"/>
</dbReference>
<keyword evidence="9" id="KW-0472">Membrane</keyword>
<dbReference type="InterPro" id="IPR000008">
    <property type="entry name" value="C2_dom"/>
</dbReference>
<evidence type="ECO:0000313" key="16">
    <source>
        <dbReference type="Proteomes" id="UP001374535"/>
    </source>
</evidence>
<dbReference type="SMART" id="SM00149">
    <property type="entry name" value="PLCYc"/>
    <property type="match status" value="1"/>
</dbReference>
<evidence type="ECO:0000256" key="2">
    <source>
        <dbReference type="ARBA" id="ARBA00001913"/>
    </source>
</evidence>
<feature type="region of interest" description="Disordered" evidence="12">
    <location>
        <begin position="312"/>
        <end position="331"/>
    </location>
</feature>
<proteinExistence type="predicted"/>
<evidence type="ECO:0000256" key="8">
    <source>
        <dbReference type="ARBA" id="ARBA00023098"/>
    </source>
</evidence>
<evidence type="ECO:0000256" key="12">
    <source>
        <dbReference type="SAM" id="MobiDB-lite"/>
    </source>
</evidence>
<dbReference type="SMART" id="SM00239">
    <property type="entry name" value="C2"/>
    <property type="match status" value="1"/>
</dbReference>
<evidence type="ECO:0000256" key="9">
    <source>
        <dbReference type="ARBA" id="ARBA00023136"/>
    </source>
</evidence>
<keyword evidence="8 11" id="KW-0443">Lipid metabolism</keyword>
<keyword evidence="10" id="KW-0807">Transducer</keyword>
<dbReference type="AlphaFoldDB" id="A0AAQ3NCL2"/>
<feature type="region of interest" description="Disordered" evidence="12">
    <location>
        <begin position="271"/>
        <end position="292"/>
    </location>
</feature>
<evidence type="ECO:0000256" key="6">
    <source>
        <dbReference type="ARBA" id="ARBA00022801"/>
    </source>
</evidence>
<dbReference type="Gene3D" id="1.10.238.10">
    <property type="entry name" value="EF-hand"/>
    <property type="match status" value="1"/>
</dbReference>
<organism evidence="15 16">
    <name type="scientific">Vigna mungo</name>
    <name type="common">Black gram</name>
    <name type="synonym">Phaseolus mungo</name>
    <dbReference type="NCBI Taxonomy" id="3915"/>
    <lineage>
        <taxon>Eukaryota</taxon>
        <taxon>Viridiplantae</taxon>
        <taxon>Streptophyta</taxon>
        <taxon>Embryophyta</taxon>
        <taxon>Tracheophyta</taxon>
        <taxon>Spermatophyta</taxon>
        <taxon>Magnoliopsida</taxon>
        <taxon>eudicotyledons</taxon>
        <taxon>Gunneridae</taxon>
        <taxon>Pentapetalae</taxon>
        <taxon>rosids</taxon>
        <taxon>fabids</taxon>
        <taxon>Fabales</taxon>
        <taxon>Fabaceae</taxon>
        <taxon>Papilionoideae</taxon>
        <taxon>50 kb inversion clade</taxon>
        <taxon>NPAAA clade</taxon>
        <taxon>indigoferoid/millettioid clade</taxon>
        <taxon>Phaseoleae</taxon>
        <taxon>Vigna</taxon>
    </lineage>
</organism>
<dbReference type="PROSITE" id="PS50007">
    <property type="entry name" value="PIPLC_X_DOMAIN"/>
    <property type="match status" value="1"/>
</dbReference>